<evidence type="ECO:0000256" key="10">
    <source>
        <dbReference type="HAMAP-Rule" id="MF_00115"/>
    </source>
</evidence>
<organism evidence="12 13">
    <name type="scientific">Klenkia brasiliensis</name>
    <dbReference type="NCBI Taxonomy" id="333142"/>
    <lineage>
        <taxon>Bacteria</taxon>
        <taxon>Bacillati</taxon>
        <taxon>Actinomycetota</taxon>
        <taxon>Actinomycetes</taxon>
        <taxon>Geodermatophilales</taxon>
        <taxon>Geodermatophilaceae</taxon>
        <taxon>Klenkia</taxon>
    </lineage>
</organism>
<sequence>MIKGFKDFLFRGNIVDLAVAVVIGTAFTALVTQFTASFLTPLIGLVTGGGTTGGTFTVNGQTFTYGEFIGAVITFVLTAAVVYFAVVLPMKTILERRKRGEEAGPVAPTQVELLVEIRDLLRAQGGKAPAENPIGPGTTSLPGQL</sequence>
<dbReference type="AlphaFoldDB" id="A0A1G7LTB8"/>
<dbReference type="Gene3D" id="1.10.1200.120">
    <property type="entry name" value="Large-conductance mechanosensitive channel, MscL, domain 1"/>
    <property type="match status" value="1"/>
</dbReference>
<keyword evidence="6 10" id="KW-1133">Transmembrane helix</keyword>
<dbReference type="InterPro" id="IPR036019">
    <property type="entry name" value="MscL_channel"/>
</dbReference>
<comment type="function">
    <text evidence="10">Channel that opens in response to stretch forces in the membrane lipid bilayer. May participate in the regulation of osmotic pressure changes within the cell.</text>
</comment>
<comment type="similarity">
    <text evidence="2 10">Belongs to the MscL family.</text>
</comment>
<name>A0A1G7LTB8_9ACTN</name>
<dbReference type="Pfam" id="PF01741">
    <property type="entry name" value="MscL"/>
    <property type="match status" value="1"/>
</dbReference>
<evidence type="ECO:0000256" key="9">
    <source>
        <dbReference type="ARBA" id="ARBA00023303"/>
    </source>
</evidence>
<dbReference type="PANTHER" id="PTHR30266">
    <property type="entry name" value="MECHANOSENSITIVE CHANNEL MSCL"/>
    <property type="match status" value="1"/>
</dbReference>
<comment type="subcellular location">
    <subcellularLocation>
        <location evidence="1 10">Cell membrane</location>
        <topology evidence="1 10">Multi-pass membrane protein</topology>
    </subcellularLocation>
</comment>
<dbReference type="HAMAP" id="MF_00115">
    <property type="entry name" value="MscL"/>
    <property type="match status" value="1"/>
</dbReference>
<evidence type="ECO:0000256" key="2">
    <source>
        <dbReference type="ARBA" id="ARBA00007254"/>
    </source>
</evidence>
<dbReference type="NCBIfam" id="TIGR00220">
    <property type="entry name" value="mscL"/>
    <property type="match status" value="1"/>
</dbReference>
<gene>
    <name evidence="10" type="primary">mscL</name>
    <name evidence="12" type="ORF">SAMN05660324_0384</name>
</gene>
<keyword evidence="9 10" id="KW-0407">Ion channel</keyword>
<accession>A0A1G7LTB8</accession>
<keyword evidence="5 10" id="KW-0812">Transmembrane</keyword>
<dbReference type="InterPro" id="IPR001185">
    <property type="entry name" value="MS_channel"/>
</dbReference>
<dbReference type="InterPro" id="IPR019823">
    <property type="entry name" value="Mechanosensitive_channel_CS"/>
</dbReference>
<proteinExistence type="inferred from homology"/>
<evidence type="ECO:0000313" key="12">
    <source>
        <dbReference type="EMBL" id="SDF52735.1"/>
    </source>
</evidence>
<dbReference type="InterPro" id="IPR037673">
    <property type="entry name" value="MSC/AndL"/>
</dbReference>
<evidence type="ECO:0000256" key="6">
    <source>
        <dbReference type="ARBA" id="ARBA00022989"/>
    </source>
</evidence>
<feature type="transmembrane region" description="Helical" evidence="10">
    <location>
        <begin position="68"/>
        <end position="89"/>
    </location>
</feature>
<dbReference type="Proteomes" id="UP000198863">
    <property type="component" value="Unassembled WGS sequence"/>
</dbReference>
<keyword evidence="13" id="KW-1185">Reference proteome</keyword>
<evidence type="ECO:0000256" key="8">
    <source>
        <dbReference type="ARBA" id="ARBA00023136"/>
    </source>
</evidence>
<reference evidence="13" key="1">
    <citation type="submission" date="2016-10" db="EMBL/GenBank/DDBJ databases">
        <authorList>
            <person name="Varghese N."/>
            <person name="Submissions S."/>
        </authorList>
    </citation>
    <scope>NUCLEOTIDE SEQUENCE [LARGE SCALE GENOMIC DNA]</scope>
    <source>
        <strain evidence="13">DSM 44526</strain>
    </source>
</reference>
<feature type="region of interest" description="Disordered" evidence="11">
    <location>
        <begin position="126"/>
        <end position="145"/>
    </location>
</feature>
<evidence type="ECO:0000256" key="1">
    <source>
        <dbReference type="ARBA" id="ARBA00004651"/>
    </source>
</evidence>
<dbReference type="EMBL" id="FNCF01000001">
    <property type="protein sequence ID" value="SDF52735.1"/>
    <property type="molecule type" value="Genomic_DNA"/>
</dbReference>
<keyword evidence="8 10" id="KW-0472">Membrane</keyword>
<dbReference type="GO" id="GO:0005886">
    <property type="term" value="C:plasma membrane"/>
    <property type="evidence" value="ECO:0007669"/>
    <property type="project" value="UniProtKB-SubCell"/>
</dbReference>
<dbReference type="SUPFAM" id="SSF81330">
    <property type="entry name" value="Gated mechanosensitive channel"/>
    <property type="match status" value="1"/>
</dbReference>
<feature type="transmembrane region" description="Helical" evidence="10">
    <location>
        <begin position="12"/>
        <end position="32"/>
    </location>
</feature>
<evidence type="ECO:0000256" key="7">
    <source>
        <dbReference type="ARBA" id="ARBA00023065"/>
    </source>
</evidence>
<keyword evidence="7 10" id="KW-0406">Ion transport</keyword>
<evidence type="ECO:0000313" key="13">
    <source>
        <dbReference type="Proteomes" id="UP000198863"/>
    </source>
</evidence>
<dbReference type="PANTHER" id="PTHR30266:SF2">
    <property type="entry name" value="LARGE-CONDUCTANCE MECHANOSENSITIVE CHANNEL"/>
    <property type="match status" value="1"/>
</dbReference>
<keyword evidence="4 10" id="KW-1003">Cell membrane</keyword>
<dbReference type="RefSeq" id="WP_091057349.1">
    <property type="nucleotide sequence ID" value="NZ_FNCF01000001.1"/>
</dbReference>
<evidence type="ECO:0000256" key="11">
    <source>
        <dbReference type="SAM" id="MobiDB-lite"/>
    </source>
</evidence>
<comment type="subunit">
    <text evidence="10">Homopentamer.</text>
</comment>
<evidence type="ECO:0000256" key="4">
    <source>
        <dbReference type="ARBA" id="ARBA00022475"/>
    </source>
</evidence>
<dbReference type="PROSITE" id="PS01327">
    <property type="entry name" value="MSCL"/>
    <property type="match status" value="1"/>
</dbReference>
<protein>
    <recommendedName>
        <fullName evidence="10">Large-conductance mechanosensitive channel</fullName>
    </recommendedName>
</protein>
<evidence type="ECO:0000256" key="5">
    <source>
        <dbReference type="ARBA" id="ARBA00022692"/>
    </source>
</evidence>
<dbReference type="OrthoDB" id="9810350at2"/>
<evidence type="ECO:0000256" key="3">
    <source>
        <dbReference type="ARBA" id="ARBA00022448"/>
    </source>
</evidence>
<keyword evidence="3 10" id="KW-0813">Transport</keyword>
<dbReference type="GO" id="GO:0008381">
    <property type="term" value="F:mechanosensitive monoatomic ion channel activity"/>
    <property type="evidence" value="ECO:0007669"/>
    <property type="project" value="UniProtKB-UniRule"/>
</dbReference>